<dbReference type="RefSeq" id="XP_028465433.1">
    <property type="nucleotide sequence ID" value="XM_028612282.1"/>
</dbReference>
<organism evidence="2 3">
    <name type="scientific">Sodiomyces alkalinus (strain CBS 110278 / VKM F-3762 / F11)</name>
    <name type="common">Alkaliphilic filamentous fungus</name>
    <dbReference type="NCBI Taxonomy" id="1314773"/>
    <lineage>
        <taxon>Eukaryota</taxon>
        <taxon>Fungi</taxon>
        <taxon>Dikarya</taxon>
        <taxon>Ascomycota</taxon>
        <taxon>Pezizomycotina</taxon>
        <taxon>Sordariomycetes</taxon>
        <taxon>Hypocreomycetidae</taxon>
        <taxon>Glomerellales</taxon>
        <taxon>Plectosphaerellaceae</taxon>
        <taxon>Sodiomyces</taxon>
    </lineage>
</organism>
<dbReference type="SMART" id="SM00552">
    <property type="entry name" value="ADEAMc"/>
    <property type="match status" value="1"/>
</dbReference>
<dbReference type="AlphaFoldDB" id="A0A3N2PSZ4"/>
<dbReference type="Pfam" id="PF02137">
    <property type="entry name" value="A_deamin"/>
    <property type="match status" value="1"/>
</dbReference>
<dbReference type="Proteomes" id="UP000272025">
    <property type="component" value="Unassembled WGS sequence"/>
</dbReference>
<dbReference type="GeneID" id="39580760"/>
<evidence type="ECO:0000313" key="2">
    <source>
        <dbReference type="EMBL" id="ROT37627.1"/>
    </source>
</evidence>
<feature type="domain" description="A to I editase" evidence="1">
    <location>
        <begin position="1"/>
        <end position="356"/>
    </location>
</feature>
<dbReference type="PROSITE" id="PS50141">
    <property type="entry name" value="A_DEAMIN_EDITASE"/>
    <property type="match status" value="1"/>
</dbReference>
<reference evidence="2 3" key="1">
    <citation type="journal article" date="2018" name="Mol. Ecol.">
        <title>The obligate alkalophilic soda-lake fungus Sodiomyces alkalinus has shifted to a protein diet.</title>
        <authorList>
            <person name="Grum-Grzhimaylo A.A."/>
            <person name="Falkoski D.L."/>
            <person name="van den Heuvel J."/>
            <person name="Valero-Jimenez C.A."/>
            <person name="Min B."/>
            <person name="Choi I.G."/>
            <person name="Lipzen A."/>
            <person name="Daum C.G."/>
            <person name="Aanen D.K."/>
            <person name="Tsang A."/>
            <person name="Henrissat B."/>
            <person name="Bilanenko E.N."/>
            <person name="de Vries R.P."/>
            <person name="van Kan J.A.L."/>
            <person name="Grigoriev I.V."/>
            <person name="Debets A.J.M."/>
        </authorList>
    </citation>
    <scope>NUCLEOTIDE SEQUENCE [LARGE SCALE GENOMIC DNA]</scope>
    <source>
        <strain evidence="2 3">F11</strain>
    </source>
</reference>
<dbReference type="EMBL" id="ML119057">
    <property type="protein sequence ID" value="ROT37627.1"/>
    <property type="molecule type" value="Genomic_DNA"/>
</dbReference>
<dbReference type="GO" id="GO:0002100">
    <property type="term" value="P:tRNA wobble adenosine to inosine editing"/>
    <property type="evidence" value="ECO:0007669"/>
    <property type="project" value="InterPro"/>
</dbReference>
<dbReference type="GO" id="GO:0003723">
    <property type="term" value="F:RNA binding"/>
    <property type="evidence" value="ECO:0007669"/>
    <property type="project" value="InterPro"/>
</dbReference>
<dbReference type="InterPro" id="IPR002466">
    <property type="entry name" value="A_deamin"/>
</dbReference>
<evidence type="ECO:0000259" key="1">
    <source>
        <dbReference type="PROSITE" id="PS50141"/>
    </source>
</evidence>
<dbReference type="OrthoDB" id="10268011at2759"/>
<dbReference type="InterPro" id="IPR042935">
    <property type="entry name" value="Tad1"/>
</dbReference>
<proteinExistence type="predicted"/>
<sequence>MKCLPSAKVPQANGNVLHDWHAEILALRALNQFFLTECRHLLDNGGEQTDIIRRRPQQERNFASQHRDTWQAQPFAIRDDVRLHMYCSEAPCGDASMELTMADQEDASPWEMLPPLTATNGAPEGHGGSDHRNGDTVLLGRGYFSQLGVVRRKPARADAPPTASKSCSDKLALRQCTSVLSSLTSLLIHPGNAYIRCLIVAESQYTPAGFERSFSAKGRMSSLEGRTWHGGYAFVPFQVATTRREFDFSKRSVRQQSERIAASNLAVAWNPRLEEGLIGGVLQGRKAFDSKGASQVSRRKMWALAREISAILADDHSPICSKLSADSYDAVKTGECSQARRAVLEDAKREALASWVPNVRDENWSIG</sequence>
<gene>
    <name evidence="2" type="ORF">SODALDRAFT_334738</name>
</gene>
<dbReference type="GO" id="GO:0043829">
    <property type="term" value="F:tRNA-specific adenosine-37 deaminase activity"/>
    <property type="evidence" value="ECO:0007669"/>
    <property type="project" value="TreeGrafter"/>
</dbReference>
<evidence type="ECO:0000313" key="3">
    <source>
        <dbReference type="Proteomes" id="UP000272025"/>
    </source>
</evidence>
<name>A0A3N2PSZ4_SODAK</name>
<protein>
    <recommendedName>
        <fullName evidence="1">A to I editase domain-containing protein</fullName>
    </recommendedName>
</protein>
<dbReference type="STRING" id="1314773.A0A3N2PSZ4"/>
<keyword evidence="3" id="KW-1185">Reference proteome</keyword>
<accession>A0A3N2PSZ4</accession>
<dbReference type="PANTHER" id="PTHR47803">
    <property type="entry name" value="TRNA-SPECIFIC ADENOSINE DEAMINASE 1"/>
    <property type="match status" value="1"/>
</dbReference>
<dbReference type="PANTHER" id="PTHR47803:SF1">
    <property type="entry name" value="TRNA-SPECIFIC ADENOSINE DEAMINASE 1"/>
    <property type="match status" value="1"/>
</dbReference>